<feature type="transmembrane region" description="Helical" evidence="6">
    <location>
        <begin position="469"/>
        <end position="487"/>
    </location>
</feature>
<evidence type="ECO:0000256" key="4">
    <source>
        <dbReference type="ARBA" id="ARBA00022989"/>
    </source>
</evidence>
<name>A0A226DIE3_FOLCA</name>
<evidence type="ECO:0008006" key="9">
    <source>
        <dbReference type="Google" id="ProtNLM"/>
    </source>
</evidence>
<evidence type="ECO:0000256" key="5">
    <source>
        <dbReference type="ARBA" id="ARBA00023136"/>
    </source>
</evidence>
<keyword evidence="8" id="KW-1185">Reference proteome</keyword>
<organism evidence="7 8">
    <name type="scientific">Folsomia candida</name>
    <name type="common">Springtail</name>
    <dbReference type="NCBI Taxonomy" id="158441"/>
    <lineage>
        <taxon>Eukaryota</taxon>
        <taxon>Metazoa</taxon>
        <taxon>Ecdysozoa</taxon>
        <taxon>Arthropoda</taxon>
        <taxon>Hexapoda</taxon>
        <taxon>Collembola</taxon>
        <taxon>Entomobryomorpha</taxon>
        <taxon>Isotomoidea</taxon>
        <taxon>Isotomidae</taxon>
        <taxon>Proisotominae</taxon>
        <taxon>Folsomia</taxon>
    </lineage>
</organism>
<evidence type="ECO:0000256" key="2">
    <source>
        <dbReference type="ARBA" id="ARBA00022475"/>
    </source>
</evidence>
<feature type="transmembrane region" description="Helical" evidence="6">
    <location>
        <begin position="60"/>
        <end position="81"/>
    </location>
</feature>
<comment type="subcellular location">
    <subcellularLocation>
        <location evidence="1">Cell membrane</location>
        <topology evidence="1">Multi-pass membrane protein</topology>
    </subcellularLocation>
</comment>
<feature type="transmembrane region" description="Helical" evidence="6">
    <location>
        <begin position="244"/>
        <end position="262"/>
    </location>
</feature>
<protein>
    <recommendedName>
        <fullName evidence="9">Gustatory receptor</fullName>
    </recommendedName>
</protein>
<sequence>MDYSIHQVSNDDDQVSPQVLKLLRKCTILPTVVAQGTGYFPFTCSSDKNKLHFSPRNVHFINLIFHSVVGTICPLFCIYNMDVHERLASDWSTTEKFAYGMIFNIISISKGLIRGFSLTQRSEIMKFHTKFNATLVHIFSTHIKRQASSEDNYSTTRSYERKQNLAISALERLLSQKVQQPLGCVWILLIVLESLVFPMIVILLVRFVNDGVALDKKDLSVGKVAICMGAMALCMLTGVLYSTFLYWLVAIIHCMEVGFLLLGEDTGISEGGGAGSTPSTSTIAITFPSECLDLGVEEGNVTTEAGNLLELCPISSNETTIRGQKRSEGRGDLAIFATNFSLLEALVKEFNAVFKYHISVILLGCCCSWVLHSFVLINAGMKEGIHFMGTLVLALWTILDTVGIVSICNASSQLAHQAQRSIELMRDEAVKHLDTDLVNAIRVQIHLTTSLANPVFIVPGNYFVLRRSTIISIYAVMVTYVFVVLQFQDAERKNRL</sequence>
<dbReference type="GO" id="GO:0050909">
    <property type="term" value="P:sensory perception of taste"/>
    <property type="evidence" value="ECO:0007669"/>
    <property type="project" value="InterPro"/>
</dbReference>
<gene>
    <name evidence="7" type="ORF">Fcan01_20447</name>
</gene>
<evidence type="ECO:0000256" key="3">
    <source>
        <dbReference type="ARBA" id="ARBA00022692"/>
    </source>
</evidence>
<evidence type="ECO:0000313" key="8">
    <source>
        <dbReference type="Proteomes" id="UP000198287"/>
    </source>
</evidence>
<dbReference type="AlphaFoldDB" id="A0A226DIE3"/>
<feature type="transmembrane region" description="Helical" evidence="6">
    <location>
        <begin position="356"/>
        <end position="377"/>
    </location>
</feature>
<reference evidence="7 8" key="1">
    <citation type="submission" date="2015-12" db="EMBL/GenBank/DDBJ databases">
        <title>The genome of Folsomia candida.</title>
        <authorList>
            <person name="Faddeeva A."/>
            <person name="Derks M.F."/>
            <person name="Anvar Y."/>
            <person name="Smit S."/>
            <person name="Van Straalen N."/>
            <person name="Roelofs D."/>
        </authorList>
    </citation>
    <scope>NUCLEOTIDE SEQUENCE [LARGE SCALE GENOMIC DNA]</scope>
    <source>
        <strain evidence="7 8">VU population</strain>
        <tissue evidence="7">Whole body</tissue>
    </source>
</reference>
<keyword evidence="3 6" id="KW-0812">Transmembrane</keyword>
<keyword evidence="5 6" id="KW-0472">Membrane</keyword>
<evidence type="ECO:0000256" key="1">
    <source>
        <dbReference type="ARBA" id="ARBA00004651"/>
    </source>
</evidence>
<proteinExistence type="predicted"/>
<feature type="transmembrane region" description="Helical" evidence="6">
    <location>
        <begin position="220"/>
        <end position="237"/>
    </location>
</feature>
<dbReference type="Pfam" id="PF08395">
    <property type="entry name" value="7tm_7"/>
    <property type="match status" value="1"/>
</dbReference>
<dbReference type="EMBL" id="LNIX01000019">
    <property type="protein sequence ID" value="OXA44361.1"/>
    <property type="molecule type" value="Genomic_DNA"/>
</dbReference>
<evidence type="ECO:0000256" key="6">
    <source>
        <dbReference type="SAM" id="Phobius"/>
    </source>
</evidence>
<accession>A0A226DIE3</accession>
<dbReference type="Proteomes" id="UP000198287">
    <property type="component" value="Unassembled WGS sequence"/>
</dbReference>
<dbReference type="InterPro" id="IPR013604">
    <property type="entry name" value="7TM_chemorcpt"/>
</dbReference>
<evidence type="ECO:0000313" key="7">
    <source>
        <dbReference type="EMBL" id="OXA44361.1"/>
    </source>
</evidence>
<feature type="transmembrane region" description="Helical" evidence="6">
    <location>
        <begin position="97"/>
        <end position="116"/>
    </location>
</feature>
<comment type="caution">
    <text evidence="7">The sequence shown here is derived from an EMBL/GenBank/DDBJ whole genome shotgun (WGS) entry which is preliminary data.</text>
</comment>
<dbReference type="GO" id="GO:0005886">
    <property type="term" value="C:plasma membrane"/>
    <property type="evidence" value="ECO:0007669"/>
    <property type="project" value="UniProtKB-SubCell"/>
</dbReference>
<keyword evidence="2" id="KW-1003">Cell membrane</keyword>
<feature type="transmembrane region" description="Helical" evidence="6">
    <location>
        <begin position="182"/>
        <end position="208"/>
    </location>
</feature>
<keyword evidence="4 6" id="KW-1133">Transmembrane helix</keyword>
<feature type="transmembrane region" description="Helical" evidence="6">
    <location>
        <begin position="384"/>
        <end position="407"/>
    </location>
</feature>